<organism evidence="2 3">
    <name type="scientific">Rhodothermus marinus (strain ATCC 43812 / DSM 4252 / R-10)</name>
    <name type="common">Rhodothermus obamensis</name>
    <dbReference type="NCBI Taxonomy" id="518766"/>
    <lineage>
        <taxon>Bacteria</taxon>
        <taxon>Pseudomonadati</taxon>
        <taxon>Rhodothermota</taxon>
        <taxon>Rhodothermia</taxon>
        <taxon>Rhodothermales</taxon>
        <taxon>Rhodothermaceae</taxon>
        <taxon>Rhodothermus</taxon>
    </lineage>
</organism>
<name>D0MFC7_RHOM4</name>
<evidence type="ECO:0008006" key="4">
    <source>
        <dbReference type="Google" id="ProtNLM"/>
    </source>
</evidence>
<evidence type="ECO:0000313" key="2">
    <source>
        <dbReference type="EMBL" id="ACY49383.1"/>
    </source>
</evidence>
<reference evidence="2 3" key="1">
    <citation type="journal article" date="2009" name="Stand. Genomic Sci.">
        <title>Complete genome sequence of Rhodothermus marinus type strain (R-10).</title>
        <authorList>
            <person name="Nolan M."/>
            <person name="Tindall B.J."/>
            <person name="Pomrenke H."/>
            <person name="Lapidus A."/>
            <person name="Copeland A."/>
            <person name="Glavina Del Rio T."/>
            <person name="Lucas S."/>
            <person name="Chen F."/>
            <person name="Tice H."/>
            <person name="Cheng J.F."/>
            <person name="Saunders E."/>
            <person name="Han C."/>
            <person name="Bruce D."/>
            <person name="Goodwin L."/>
            <person name="Chain P."/>
            <person name="Pitluck S."/>
            <person name="Ovchinikova G."/>
            <person name="Pati A."/>
            <person name="Ivanova N."/>
            <person name="Mavromatis K."/>
            <person name="Chen A."/>
            <person name="Palaniappan K."/>
            <person name="Land M."/>
            <person name="Hauser L."/>
            <person name="Chang Y.J."/>
            <person name="Jeffries C.D."/>
            <person name="Brettin T."/>
            <person name="Goker M."/>
            <person name="Bristow J."/>
            <person name="Eisen J.A."/>
            <person name="Markowitz V."/>
            <person name="Hugenholtz P."/>
            <person name="Kyrpides N.C."/>
            <person name="Klenk H.P."/>
            <person name="Detter J.C."/>
        </authorList>
    </citation>
    <scope>NUCLEOTIDE SEQUENCE [LARGE SCALE GENOMIC DNA]</scope>
    <source>
        <strain evidence="3">ATCC 43812 / DSM 4252 / R-10</strain>
    </source>
</reference>
<dbReference type="InterPro" id="IPR041662">
    <property type="entry name" value="SusD-like_2"/>
</dbReference>
<dbReference type="SUPFAM" id="SSF48452">
    <property type="entry name" value="TPR-like"/>
    <property type="match status" value="1"/>
</dbReference>
<dbReference type="KEGG" id="rmr:Rmar_2506"/>
<feature type="region of interest" description="Disordered" evidence="1">
    <location>
        <begin position="452"/>
        <end position="476"/>
    </location>
</feature>
<proteinExistence type="predicted"/>
<dbReference type="Proteomes" id="UP000002221">
    <property type="component" value="Chromosome"/>
</dbReference>
<evidence type="ECO:0000256" key="1">
    <source>
        <dbReference type="SAM" id="MobiDB-lite"/>
    </source>
</evidence>
<dbReference type="HOGENOM" id="CLU_025928_3_0_10"/>
<dbReference type="Pfam" id="PF12771">
    <property type="entry name" value="SusD-like_2"/>
    <property type="match status" value="1"/>
</dbReference>
<protein>
    <recommendedName>
        <fullName evidence="4">SusD/RagB family nutrient-binding outer membrane lipoprotein</fullName>
    </recommendedName>
</protein>
<dbReference type="EMBL" id="CP001807">
    <property type="protein sequence ID" value="ACY49383.1"/>
    <property type="molecule type" value="Genomic_DNA"/>
</dbReference>
<dbReference type="OrthoDB" id="622163at2"/>
<dbReference type="AlphaFoldDB" id="D0MFC7"/>
<dbReference type="STRING" id="518766.Rmar_2506"/>
<dbReference type="Gene3D" id="1.25.40.390">
    <property type="match status" value="1"/>
</dbReference>
<sequence>MTGRLHRWTTLVVLAALLWAGCDALVNDEKFDKSPNLATEAPPEQILTGALVGSILLQDGHLARLSGVWTHQFTGSDRQFLAYNEYRVSADDFTNMWNLAYQDIIGQTRLIRAEATETNNRLLRGIATITEALAAGTLTALFGDIPFSQAAQPEQYPNPAFDPQPQVYEAIQQMLGEAIADLQSGAGISPGSRDIFFGADADKWIKVAHTLRARYYLHTGDYAQALQHAQMGIDAPDGSGDLIAPHGSSLYNDANPFYLFVEIERSGYMTAENAFAPSLLDPTSSIYRGNAKTDESARFAFYYAGENGDYVLNTADGAFAIDADFPIVTYVENQLIIAEAALLANGDFNTALAALNNARAALDQKFGPGAYQPYEATDFDAGGIANPQGESRNRALLREILEEKYLSLIGNIEAFNDARRTDNFIGIPIRTGNRFPQRFLYALSELNANENAPNPPPGVFEPTTVNAGDYPGLSLQ</sequence>
<dbReference type="InterPro" id="IPR011990">
    <property type="entry name" value="TPR-like_helical_dom_sf"/>
</dbReference>
<dbReference type="eggNOG" id="COG0521">
    <property type="taxonomic scope" value="Bacteria"/>
</dbReference>
<evidence type="ECO:0000313" key="3">
    <source>
        <dbReference type="Proteomes" id="UP000002221"/>
    </source>
</evidence>
<keyword evidence="3" id="KW-1185">Reference proteome</keyword>
<accession>D0MFC7</accession>
<gene>
    <name evidence="2" type="ordered locus">Rmar_2506</name>
</gene>
<dbReference type="PROSITE" id="PS51257">
    <property type="entry name" value="PROKAR_LIPOPROTEIN"/>
    <property type="match status" value="1"/>
</dbReference>